<dbReference type="Proteomes" id="UP000095286">
    <property type="component" value="Unplaced"/>
</dbReference>
<organism evidence="1 2">
    <name type="scientific">Rhabditophanes sp. KR3021</name>
    <dbReference type="NCBI Taxonomy" id="114890"/>
    <lineage>
        <taxon>Eukaryota</taxon>
        <taxon>Metazoa</taxon>
        <taxon>Ecdysozoa</taxon>
        <taxon>Nematoda</taxon>
        <taxon>Chromadorea</taxon>
        <taxon>Rhabditida</taxon>
        <taxon>Tylenchina</taxon>
        <taxon>Panagrolaimomorpha</taxon>
        <taxon>Strongyloidoidea</taxon>
        <taxon>Alloionematidae</taxon>
        <taxon>Rhabditophanes</taxon>
    </lineage>
</organism>
<evidence type="ECO:0000313" key="2">
    <source>
        <dbReference type="WBParaSite" id="RSKR_0001021900.1"/>
    </source>
</evidence>
<accession>A0AC35UD17</accession>
<evidence type="ECO:0000313" key="1">
    <source>
        <dbReference type="Proteomes" id="UP000095286"/>
    </source>
</evidence>
<reference evidence="2" key="1">
    <citation type="submission" date="2016-11" db="UniProtKB">
        <authorList>
            <consortium name="WormBaseParasite"/>
        </authorList>
    </citation>
    <scope>IDENTIFICATION</scope>
    <source>
        <strain evidence="2">KR3021</strain>
    </source>
</reference>
<name>A0AC35UD17_9BILA</name>
<proteinExistence type="predicted"/>
<protein>
    <submittedName>
        <fullName evidence="2">Helicase domino</fullName>
    </submittedName>
</protein>
<dbReference type="WBParaSite" id="RSKR_0001021900.1">
    <property type="protein sequence ID" value="RSKR_0001021900.1"/>
    <property type="gene ID" value="RSKR_0001021900"/>
</dbReference>
<sequence length="1979" mass="225988">MREPAHPHPGHSNTQMLPKISTRIQRKTQGMEQNVFGQTLPDLSIKKNYKALFGPKQTPQKVFNCVVKAIVEHIIREKKDTIKKNRSAFNRRKNITTLHFAKDTHTCVRSTFYNDNDINLLDILSKETTTRKVQAKIIKKLPRKKKTVQVRRTIAKIKPITRLRKKAGETFAVPGTSAIPKFLPSNAFEPEKMDTTTTPSPKKTTIHTPTTPSPKKIPIDTSTKGTIPDNSTVKEPMDTTANTTPSGNTPNKISTPKQVTTPRQITTPNQITTPPALPKTPTKTVEKAGSGVTLDDVPISVKKNITILIPEKAMLPTPQNALPETEDAATLLAKKIISTTEANVNMQPMLDTETSGSVIAKKQFEAAEKIKFLKKEGLWSQDQLPICNEPYRGKAHQDFMLEEMTWMYKDFTLERKRKQGMAALICKELRKLFKQRDALEERKLNSEVQEAIKHHAKVAKLIRTFWQEAYQVVQHKESCILDLARRRAREERLRQTVAKANTMTQMVCESMNTDGLLEDYETESEDEEKASRSVLEEADSEIAALQKEENEDISELMRKYYPGFVENMANESRVEESEDDEPPPVKRPRRATAKESTKETAKEVVAPSPAQTPSKNNNKVQEAIENNGEKLSELSEELKTLQPKGFTLDSSEIIVKQPTFIKGTLREYQLLGLNWLVTLYNRKLNAILADEMGLGKTLQTIALLAHMALEEKNWGPHLIVVPTSVILNWEMEFKKWCPEFKILTYFGNAKERQEKRKGWTKENAFNVVITSYKIATNDIKSFRKRQWQYYILDEAHTIKNSKSQRWQQLLNVKAMRRLLLTGTPLQNNLMELWSLMHFLMPSMFGSQEDFQNVFNDPLQDMASMNSDQNKDLITKLHDVLRPFLLRRLKKDVEKQLPTKREEVVYCNLSTRQRYLYEDFMDRRETQQNLASGSVFSVLNIVMQLRKCCNHPNLFEKRQTESPFVCYDIKKFYPGVIMDLVEKNKMVTGVSESLIFNNGAMNSSAVKESLRQLKMTKQQFKENEEGRQLKNLPKVSGFKFHNPIQTHFESIQFVRQNMVEGQKVLTAEINVNNMAKLNLSYSDEFILSFDDTYVDRLPFFVTDKKPILVRIDIDPHTQMPAIFLVNKDDIIMPTKLRQFQFARNYQNNFVLIKRHDPANLNLKKFIKPPTNILTTTSRTAINPTKLHQNLRTNVQTSRVTKNFIPAPYLPVSKSKGGREEENYVGSDSVLPVLEIEEDELMDTSIYQAIEAEVGANEQFLSNLSVSRIDRLQNSYVSSELLRFINRSANSSTYIQKDGQFVVSYNHCNTELNSEVIIFDPVQKFVDYNMDYFGIYTYPAISNRCIVETIGRGRLPDVVQALNDVQIEATDKFSELSETFHQVRLSKMFSFPELRLIEYDCGKLQKMAELLRNLYLNKHRVLIFTQMSKMLDILQVFLSYHGYQYFRLDGTTGIEQRQCMTERFNTDPKIFCFILSTRSGGVGINLTGADTVIFYDTDWNPTMDAQAEDRCHRIGQTKNVTVYRLISHHTIEENIYQKAQVKKRLGQIAIDNAGFTPDFFKDTSNIRDLFKDNKGKIDINPNEEMTQEELIQAMAANEDELDVVAAKKAALEVERIQSDENEDFNGAILSDDPILNEELEELTMGLTKAERYAVLKMEQECKAEFEERLKETIAYEKQHQTSDDTMEGQNDGTDLFEEVGKIKRPKNPPAIPSRISERISKVVQVKSTPIDRESKGIRNRTSNKIKRSASKKTTQSVASVKAIHKAVEKIMSSVDKSGDKSSTPVVKKNKKTVKAKAVDSNKPPVRSPPKPQFTVTSPLSSKAADPIFGKAIPTRPPHLDTKITVRPIIKSPRQPHSIIRSTFNSPQQTGPSPPSSSQSFPPRPSFDPNTISFRKSGPNTVQLSRTPNVRVAVRPVMLPPSRSVIMSTSELRPFKRHPIDITRRQVDPNLRTVTPRAPAVVIMPQLLNFDDLRPTTPSPKK</sequence>